<dbReference type="PANTHER" id="PTHR30213">
    <property type="entry name" value="INNER MEMBRANE PROTEIN YHJD"/>
    <property type="match status" value="1"/>
</dbReference>
<dbReference type="PANTHER" id="PTHR30213:SF1">
    <property type="entry name" value="INNER MEMBRANE PROTEIN YHJD"/>
    <property type="match status" value="1"/>
</dbReference>
<keyword evidence="4 6" id="KW-1133">Transmembrane helix</keyword>
<dbReference type="AlphaFoldDB" id="A0A8J6XRU4"/>
<evidence type="ECO:0000256" key="5">
    <source>
        <dbReference type="ARBA" id="ARBA00023136"/>
    </source>
</evidence>
<dbReference type="PIRSF" id="PIRSF035875">
    <property type="entry name" value="RNase_BN"/>
    <property type="match status" value="1"/>
</dbReference>
<feature type="transmembrane region" description="Helical" evidence="6">
    <location>
        <begin position="97"/>
        <end position="118"/>
    </location>
</feature>
<evidence type="ECO:0000313" key="8">
    <source>
        <dbReference type="Proteomes" id="UP000648239"/>
    </source>
</evidence>
<feature type="transmembrane region" description="Helical" evidence="6">
    <location>
        <begin position="149"/>
        <end position="172"/>
    </location>
</feature>
<feature type="transmembrane region" description="Helical" evidence="6">
    <location>
        <begin position="250"/>
        <end position="279"/>
    </location>
</feature>
<name>A0A8J6XRU4_9BACT</name>
<dbReference type="NCBIfam" id="TIGR00765">
    <property type="entry name" value="yihY_not_rbn"/>
    <property type="match status" value="1"/>
</dbReference>
<dbReference type="InterPro" id="IPR017039">
    <property type="entry name" value="Virul_fac_BrkB"/>
</dbReference>
<evidence type="ECO:0000256" key="3">
    <source>
        <dbReference type="ARBA" id="ARBA00022692"/>
    </source>
</evidence>
<evidence type="ECO:0000256" key="2">
    <source>
        <dbReference type="ARBA" id="ARBA00022475"/>
    </source>
</evidence>
<keyword evidence="5 6" id="KW-0472">Membrane</keyword>
<evidence type="ECO:0000256" key="6">
    <source>
        <dbReference type="SAM" id="Phobius"/>
    </source>
</evidence>
<dbReference type="Proteomes" id="UP000648239">
    <property type="component" value="Unassembled WGS sequence"/>
</dbReference>
<organism evidence="7 8">
    <name type="scientific">Candidatus Polarisedimenticola svalbardensis</name>
    <dbReference type="NCBI Taxonomy" id="2886004"/>
    <lineage>
        <taxon>Bacteria</taxon>
        <taxon>Pseudomonadati</taxon>
        <taxon>Acidobacteriota</taxon>
        <taxon>Candidatus Polarisedimenticolia</taxon>
        <taxon>Candidatus Polarisedimenticolales</taxon>
        <taxon>Candidatus Polarisedimenticolaceae</taxon>
        <taxon>Candidatus Polarisedimenticola</taxon>
    </lineage>
</organism>
<feature type="transmembrane region" description="Helical" evidence="6">
    <location>
        <begin position="192"/>
        <end position="210"/>
    </location>
</feature>
<sequence>MENGPKSAPAGKKSILADAFAGWARDKVSLMAASLSYFTLISVTPLIILVLTTAGMVYGPGEVESRVFSGMRLFVGDDFTNLLQNWIRQAELDPTRWLATAAGIVIILFGSSQVFTMLQRAMRELWGAPPPRSRRFRALQVLKTRASSFVMVIGIGALWFASIFAGTVLAAWDAWLGEAVPKGLALVRVWHSVLTVLVYGLFAALIYRYLAPVRVAWKDAWTGAVVFAVLSGLGQKVLGWYLAYTTISTLYGAAGSLVVILLWFYYSWLVFLLGVEFTIACHRHRNRRDEDVPDPAPTPAAPGPE</sequence>
<comment type="caution">
    <text evidence="7">The sequence shown here is derived from an EMBL/GenBank/DDBJ whole genome shotgun (WGS) entry which is preliminary data.</text>
</comment>
<feature type="transmembrane region" description="Helical" evidence="6">
    <location>
        <begin position="35"/>
        <end position="58"/>
    </location>
</feature>
<evidence type="ECO:0000313" key="7">
    <source>
        <dbReference type="EMBL" id="MBD3867402.1"/>
    </source>
</evidence>
<gene>
    <name evidence="7" type="ORF">IFK94_04670</name>
</gene>
<keyword evidence="2" id="KW-1003">Cell membrane</keyword>
<keyword evidence="3 6" id="KW-0812">Transmembrane</keyword>
<dbReference type="Pfam" id="PF03631">
    <property type="entry name" value="Virul_fac_BrkB"/>
    <property type="match status" value="1"/>
</dbReference>
<evidence type="ECO:0000256" key="4">
    <source>
        <dbReference type="ARBA" id="ARBA00022989"/>
    </source>
</evidence>
<evidence type="ECO:0000256" key="1">
    <source>
        <dbReference type="ARBA" id="ARBA00004651"/>
    </source>
</evidence>
<reference evidence="7 8" key="1">
    <citation type="submission" date="2020-08" db="EMBL/GenBank/DDBJ databases">
        <title>Acidobacteriota in marine sediments use diverse sulfur dissimilation pathways.</title>
        <authorList>
            <person name="Wasmund K."/>
        </authorList>
    </citation>
    <scope>NUCLEOTIDE SEQUENCE [LARGE SCALE GENOMIC DNA]</scope>
    <source>
        <strain evidence="7">MAG AM4</strain>
    </source>
</reference>
<dbReference type="GO" id="GO:0005886">
    <property type="term" value="C:plasma membrane"/>
    <property type="evidence" value="ECO:0007669"/>
    <property type="project" value="UniProtKB-SubCell"/>
</dbReference>
<comment type="subcellular location">
    <subcellularLocation>
        <location evidence="1">Cell membrane</location>
        <topology evidence="1">Multi-pass membrane protein</topology>
    </subcellularLocation>
</comment>
<proteinExistence type="predicted"/>
<dbReference type="EMBL" id="JACXWD010000009">
    <property type="protein sequence ID" value="MBD3867402.1"/>
    <property type="molecule type" value="Genomic_DNA"/>
</dbReference>
<protein>
    <submittedName>
        <fullName evidence="7">YihY/virulence factor BrkB family protein</fullName>
    </submittedName>
</protein>
<feature type="transmembrane region" description="Helical" evidence="6">
    <location>
        <begin position="222"/>
        <end position="244"/>
    </location>
</feature>
<accession>A0A8J6XRU4</accession>